<dbReference type="SMART" id="SM00563">
    <property type="entry name" value="PlsC"/>
    <property type="match status" value="1"/>
</dbReference>
<evidence type="ECO:0000256" key="3">
    <source>
        <dbReference type="ARBA" id="ARBA00022679"/>
    </source>
</evidence>
<organism evidence="7 8">
    <name type="scientific">Spirosoma oryzae</name>
    <dbReference type="NCBI Taxonomy" id="1469603"/>
    <lineage>
        <taxon>Bacteria</taxon>
        <taxon>Pseudomonadati</taxon>
        <taxon>Bacteroidota</taxon>
        <taxon>Cytophagia</taxon>
        <taxon>Cytophagales</taxon>
        <taxon>Cytophagaceae</taxon>
        <taxon>Spirosoma</taxon>
    </lineage>
</organism>
<comment type="caution">
    <text evidence="7">The sequence shown here is derived from an EMBL/GenBank/DDBJ whole genome shotgun (WGS) entry which is preliminary data.</text>
</comment>
<evidence type="ECO:0000313" key="7">
    <source>
        <dbReference type="EMBL" id="PRY45547.1"/>
    </source>
</evidence>
<evidence type="ECO:0000256" key="2">
    <source>
        <dbReference type="ARBA" id="ARBA00022516"/>
    </source>
</evidence>
<keyword evidence="2" id="KW-0444">Lipid biosynthesis</keyword>
<dbReference type="EMBL" id="PVTE01000002">
    <property type="protein sequence ID" value="PRY45547.1"/>
    <property type="molecule type" value="Genomic_DNA"/>
</dbReference>
<evidence type="ECO:0000256" key="4">
    <source>
        <dbReference type="ARBA" id="ARBA00023098"/>
    </source>
</evidence>
<accession>A0A2T0TIL0</accession>
<dbReference type="Proteomes" id="UP000238375">
    <property type="component" value="Unassembled WGS sequence"/>
</dbReference>
<dbReference type="PANTHER" id="PTHR10434:SF64">
    <property type="entry name" value="1-ACYL-SN-GLYCEROL-3-PHOSPHATE ACYLTRANSFERASE-RELATED"/>
    <property type="match status" value="1"/>
</dbReference>
<keyword evidence="4" id="KW-0443">Lipid metabolism</keyword>
<keyword evidence="3 7" id="KW-0808">Transferase</keyword>
<keyword evidence="8" id="KW-1185">Reference proteome</keyword>
<dbReference type="RefSeq" id="WP_106136392.1">
    <property type="nucleotide sequence ID" value="NZ_PVTE01000002.1"/>
</dbReference>
<dbReference type="Pfam" id="PF01553">
    <property type="entry name" value="Acyltransferase"/>
    <property type="match status" value="1"/>
</dbReference>
<dbReference type="SUPFAM" id="SSF69593">
    <property type="entry name" value="Glycerol-3-phosphate (1)-acyltransferase"/>
    <property type="match status" value="1"/>
</dbReference>
<evidence type="ECO:0000313" key="8">
    <source>
        <dbReference type="Proteomes" id="UP000238375"/>
    </source>
</evidence>
<gene>
    <name evidence="7" type="ORF">CLV58_102296</name>
</gene>
<comment type="pathway">
    <text evidence="1">Lipid metabolism.</text>
</comment>
<dbReference type="GO" id="GO:0003841">
    <property type="term" value="F:1-acylglycerol-3-phosphate O-acyltransferase activity"/>
    <property type="evidence" value="ECO:0007669"/>
    <property type="project" value="TreeGrafter"/>
</dbReference>
<feature type="domain" description="Phospholipid/glycerol acyltransferase" evidence="6">
    <location>
        <begin position="70"/>
        <end position="186"/>
    </location>
</feature>
<dbReference type="CDD" id="cd07989">
    <property type="entry name" value="LPLAT_AGPAT-like"/>
    <property type="match status" value="1"/>
</dbReference>
<protein>
    <submittedName>
        <fullName evidence="7">1-acyl-sn-glycerol-3-phosphate acyltransferase</fullName>
    </submittedName>
</protein>
<reference evidence="7 8" key="1">
    <citation type="submission" date="2018-03" db="EMBL/GenBank/DDBJ databases">
        <title>Genomic Encyclopedia of Archaeal and Bacterial Type Strains, Phase II (KMG-II): from individual species to whole genera.</title>
        <authorList>
            <person name="Goeker M."/>
        </authorList>
    </citation>
    <scope>NUCLEOTIDE SEQUENCE [LARGE SCALE GENOMIC DNA]</scope>
    <source>
        <strain evidence="7 8">DSM 28354</strain>
    </source>
</reference>
<dbReference type="PANTHER" id="PTHR10434">
    <property type="entry name" value="1-ACYL-SN-GLYCEROL-3-PHOSPHATE ACYLTRANSFERASE"/>
    <property type="match status" value="1"/>
</dbReference>
<dbReference type="AlphaFoldDB" id="A0A2T0TIL0"/>
<sequence>MRLLYTIWCAVVLVGLYLLLFPVQFICLQRTAWKPMAHRINRWWGKAFFALVGISVEIEHRFRPESDGVYVFCANHFSYLDIAAMGVVVDNYFAFVGKSEVKHIPLLGYMFAKLHVQVDREQANSRAYSLAKSIRTLASGRSIMIFPEGGIVAKDIPQMRHPLKNGAFIMAIQQQVPIVPITLLTNYQILPDVPQIRMRRCPLRAVIHAPIATTGLTQDDVERLNEETYRVIQEELDSVRQRVNF</sequence>
<evidence type="ECO:0000256" key="5">
    <source>
        <dbReference type="ARBA" id="ARBA00023315"/>
    </source>
</evidence>
<dbReference type="InterPro" id="IPR002123">
    <property type="entry name" value="Plipid/glycerol_acylTrfase"/>
</dbReference>
<name>A0A2T0TIL0_9BACT</name>
<dbReference type="GO" id="GO:0006654">
    <property type="term" value="P:phosphatidic acid biosynthetic process"/>
    <property type="evidence" value="ECO:0007669"/>
    <property type="project" value="TreeGrafter"/>
</dbReference>
<dbReference type="OrthoDB" id="9803035at2"/>
<evidence type="ECO:0000256" key="1">
    <source>
        <dbReference type="ARBA" id="ARBA00005189"/>
    </source>
</evidence>
<keyword evidence="5 7" id="KW-0012">Acyltransferase</keyword>
<evidence type="ECO:0000259" key="6">
    <source>
        <dbReference type="SMART" id="SM00563"/>
    </source>
</evidence>
<proteinExistence type="predicted"/>